<dbReference type="Gene3D" id="3.40.50.720">
    <property type="entry name" value="NAD(P)-binding Rossmann-like Domain"/>
    <property type="match status" value="1"/>
</dbReference>
<reference evidence="2 5" key="2">
    <citation type="submission" date="2020-07" db="EMBL/GenBank/DDBJ databases">
        <title>Mycobacterium kansasii (former subtype) with zoonotic potential isolated from diseased indoor pet cat, Japan.</title>
        <authorList>
            <person name="Fukano H."/>
            <person name="Terazono T."/>
            <person name="Hoshino Y."/>
        </authorList>
    </citation>
    <scope>NUCLEOTIDE SEQUENCE [LARGE SCALE GENOMIC DNA]</scope>
    <source>
        <strain evidence="2 5">Kuro-I</strain>
    </source>
</reference>
<dbReference type="Proteomes" id="UP000516380">
    <property type="component" value="Chromosome"/>
</dbReference>
<dbReference type="EMBL" id="AP023343">
    <property type="protein sequence ID" value="BCI85639.1"/>
    <property type="molecule type" value="Genomic_DNA"/>
</dbReference>
<evidence type="ECO:0000313" key="4">
    <source>
        <dbReference type="Proteomes" id="UP000188532"/>
    </source>
</evidence>
<keyword evidence="5" id="KW-1185">Reference proteome</keyword>
<evidence type="ECO:0000313" key="5">
    <source>
        <dbReference type="Proteomes" id="UP000516380"/>
    </source>
</evidence>
<proteinExistence type="predicted"/>
<organism evidence="3 4">
    <name type="scientific">Mycobacterium kansasii</name>
    <dbReference type="NCBI Taxonomy" id="1768"/>
    <lineage>
        <taxon>Bacteria</taxon>
        <taxon>Bacillati</taxon>
        <taxon>Actinomycetota</taxon>
        <taxon>Actinomycetes</taxon>
        <taxon>Mycobacteriales</taxon>
        <taxon>Mycobacteriaceae</taxon>
        <taxon>Mycobacterium</taxon>
    </lineage>
</organism>
<dbReference type="Proteomes" id="UP000188532">
    <property type="component" value="Unassembled WGS sequence"/>
</dbReference>
<dbReference type="InterPro" id="IPR036291">
    <property type="entry name" value="NAD(P)-bd_dom_sf"/>
</dbReference>
<feature type="domain" description="NAD-dependent epimerase/dehydratase" evidence="1">
    <location>
        <begin position="6"/>
        <end position="67"/>
    </location>
</feature>
<sequence length="108" mass="11496">MNRQTVLVTGAYGQIGKRCTEILLRRGHTVVAVDVRNDRTAAAAAALAGHFPTLVPEFTDLTDAGAVAAGWPATGQPRSCIWRQSCPRPPTAIPGWPARSMSRAPETC</sequence>
<evidence type="ECO:0000259" key="1">
    <source>
        <dbReference type="Pfam" id="PF01370"/>
    </source>
</evidence>
<gene>
    <name evidence="3" type="ORF">BZL29_4232</name>
    <name evidence="2" type="ORF">NIIDMKKI_08450</name>
</gene>
<dbReference type="EMBL" id="MVBN01000004">
    <property type="protein sequence ID" value="OOK75025.1"/>
    <property type="molecule type" value="Genomic_DNA"/>
</dbReference>
<name>A0A1V3X768_MYCKA</name>
<dbReference type="InterPro" id="IPR001509">
    <property type="entry name" value="Epimerase_deHydtase"/>
</dbReference>
<protein>
    <submittedName>
        <fullName evidence="3">Short chain dehydrogenase family protein</fullName>
    </submittedName>
</protein>
<dbReference type="Pfam" id="PF01370">
    <property type="entry name" value="Epimerase"/>
    <property type="match status" value="1"/>
</dbReference>
<evidence type="ECO:0000313" key="2">
    <source>
        <dbReference type="EMBL" id="BCI85639.1"/>
    </source>
</evidence>
<dbReference type="AlphaFoldDB" id="A0A1V3X768"/>
<accession>A0A1V3X768</accession>
<evidence type="ECO:0000313" key="3">
    <source>
        <dbReference type="EMBL" id="OOK75025.1"/>
    </source>
</evidence>
<reference evidence="3 4" key="1">
    <citation type="submission" date="2017-02" db="EMBL/GenBank/DDBJ databases">
        <title>Complete genome sequences of Mycobacterium kansasii strains isolated from rhesus macaques.</title>
        <authorList>
            <person name="Panda A."/>
            <person name="Nagaraj S."/>
            <person name="Zhao X."/>
            <person name="Tettelin H."/>
            <person name="Detolla L.J."/>
        </authorList>
    </citation>
    <scope>NUCLEOTIDE SEQUENCE [LARGE SCALE GENOMIC DNA]</scope>
    <source>
        <strain evidence="3 4">11-3469</strain>
    </source>
</reference>
<dbReference type="SUPFAM" id="SSF51735">
    <property type="entry name" value="NAD(P)-binding Rossmann-fold domains"/>
    <property type="match status" value="1"/>
</dbReference>